<dbReference type="PANTHER" id="PTHR11067">
    <property type="entry name" value="INOSINE TRIPHOSPHATE PYROPHOSPHATASE/HAM1 PROTEIN"/>
    <property type="match status" value="1"/>
</dbReference>
<name>A0A0G0F7U8_9BACT</name>
<comment type="caution">
    <text evidence="3">The sequence shown here is derived from an EMBL/GenBank/DDBJ whole genome shotgun (WGS) entry which is preliminary data.</text>
</comment>
<dbReference type="Pfam" id="PF01725">
    <property type="entry name" value="Ham1p_like"/>
    <property type="match status" value="1"/>
</dbReference>
<evidence type="ECO:0000256" key="2">
    <source>
        <dbReference type="ARBA" id="ARBA00022801"/>
    </source>
</evidence>
<gene>
    <name evidence="3" type="ORF">US28_C0019G0031</name>
</gene>
<organism evidence="3 4">
    <name type="scientific">Candidatus Daviesbacteria bacterium GW2011_GWA1_36_8</name>
    <dbReference type="NCBI Taxonomy" id="1618417"/>
    <lineage>
        <taxon>Bacteria</taxon>
        <taxon>Candidatus Daviesiibacteriota</taxon>
    </lineage>
</organism>
<evidence type="ECO:0000256" key="1">
    <source>
        <dbReference type="ARBA" id="ARBA00008023"/>
    </source>
</evidence>
<dbReference type="Gene3D" id="3.90.950.10">
    <property type="match status" value="1"/>
</dbReference>
<keyword evidence="2" id="KW-0378">Hydrolase</keyword>
<dbReference type="PANTHER" id="PTHR11067:SF9">
    <property type="entry name" value="INOSINE TRIPHOSPHATE PYROPHOSPHATASE"/>
    <property type="match status" value="1"/>
</dbReference>
<dbReference type="GO" id="GO:0005737">
    <property type="term" value="C:cytoplasm"/>
    <property type="evidence" value="ECO:0007669"/>
    <property type="project" value="TreeGrafter"/>
</dbReference>
<dbReference type="InterPro" id="IPR029001">
    <property type="entry name" value="ITPase-like_fam"/>
</dbReference>
<dbReference type="Proteomes" id="UP000034448">
    <property type="component" value="Unassembled WGS sequence"/>
</dbReference>
<dbReference type="GO" id="GO:0047429">
    <property type="term" value="F:nucleoside triphosphate diphosphatase activity"/>
    <property type="evidence" value="ECO:0007669"/>
    <property type="project" value="InterPro"/>
</dbReference>
<sequence>MIKDLKHKKITLITSHQGKADQVSKMLSYPVSHKSLELHEIQSLDPKEVIEHKVSEAFKLLKAPVLVEDTSIVIEEFGALPGPFIKYFHQEIGNKKICELLDNRNRAASATTSLGYHDGVKVHIFQGVIKGNLADKPRGENGFGFDSIFIPEGFKQTRAEMEVKDYFISSPRRIALEKLAEYLKNEEL</sequence>
<dbReference type="InterPro" id="IPR002637">
    <property type="entry name" value="RdgB/HAM1"/>
</dbReference>
<reference evidence="3 4" key="1">
    <citation type="journal article" date="2015" name="Nature">
        <title>rRNA introns, odd ribosomes, and small enigmatic genomes across a large radiation of phyla.</title>
        <authorList>
            <person name="Brown C.T."/>
            <person name="Hug L.A."/>
            <person name="Thomas B.C."/>
            <person name="Sharon I."/>
            <person name="Castelle C.J."/>
            <person name="Singh A."/>
            <person name="Wilkins M.J."/>
            <person name="Williams K.H."/>
            <person name="Banfield J.F."/>
        </authorList>
    </citation>
    <scope>NUCLEOTIDE SEQUENCE [LARGE SCALE GENOMIC DNA]</scope>
</reference>
<dbReference type="SUPFAM" id="SSF52972">
    <property type="entry name" value="ITPase-like"/>
    <property type="match status" value="1"/>
</dbReference>
<comment type="similarity">
    <text evidence="1">Belongs to the HAM1 NTPase family.</text>
</comment>
<dbReference type="GO" id="GO:0009143">
    <property type="term" value="P:nucleoside triphosphate catabolic process"/>
    <property type="evidence" value="ECO:0007669"/>
    <property type="project" value="InterPro"/>
</dbReference>
<dbReference type="EMBL" id="LBSJ01000019">
    <property type="protein sequence ID" value="KKQ15298.1"/>
    <property type="molecule type" value="Genomic_DNA"/>
</dbReference>
<evidence type="ECO:0000313" key="3">
    <source>
        <dbReference type="EMBL" id="KKQ15298.1"/>
    </source>
</evidence>
<protein>
    <submittedName>
        <fullName evidence="3">Ham1 family protein</fullName>
    </submittedName>
</protein>
<dbReference type="AlphaFoldDB" id="A0A0G0F7U8"/>
<accession>A0A0G0F7U8</accession>
<dbReference type="CDD" id="cd00515">
    <property type="entry name" value="HAM1"/>
    <property type="match status" value="1"/>
</dbReference>
<evidence type="ECO:0000313" key="4">
    <source>
        <dbReference type="Proteomes" id="UP000034448"/>
    </source>
</evidence>
<proteinExistence type="inferred from homology"/>